<accession>A0AB36ZSN6</accession>
<dbReference type="InterPro" id="IPR023614">
    <property type="entry name" value="Porin_dom_sf"/>
</dbReference>
<evidence type="ECO:0000259" key="2">
    <source>
        <dbReference type="Pfam" id="PF13609"/>
    </source>
</evidence>
<dbReference type="AlphaFoldDB" id="A0AB36ZSN6"/>
<dbReference type="GO" id="GO:0016020">
    <property type="term" value="C:membrane"/>
    <property type="evidence" value="ECO:0007669"/>
    <property type="project" value="InterPro"/>
</dbReference>
<feature type="domain" description="Porin" evidence="2">
    <location>
        <begin position="10"/>
        <end position="354"/>
    </location>
</feature>
<keyword evidence="1" id="KW-0732">Signal</keyword>
<evidence type="ECO:0000256" key="1">
    <source>
        <dbReference type="SAM" id="SignalP"/>
    </source>
</evidence>
<dbReference type="SUPFAM" id="SSF56935">
    <property type="entry name" value="Porins"/>
    <property type="match status" value="1"/>
</dbReference>
<dbReference type="NCBIfam" id="NF033923">
    <property type="entry name" value="opr_proin_2"/>
    <property type="match status" value="1"/>
</dbReference>
<dbReference type="Pfam" id="PF13609">
    <property type="entry name" value="Porin_4"/>
    <property type="match status" value="1"/>
</dbReference>
<evidence type="ECO:0000313" key="4">
    <source>
        <dbReference type="Proteomes" id="UP000239861"/>
    </source>
</evidence>
<dbReference type="RefSeq" id="WP_079576957.1">
    <property type="nucleotide sequence ID" value="NZ_FUYO01000001.1"/>
</dbReference>
<name>A0AB36ZSN6_9BACT</name>
<feature type="signal peptide" evidence="1">
    <location>
        <begin position="1"/>
        <end position="21"/>
    </location>
</feature>
<gene>
    <name evidence="3" type="ORF">B0F89_1483</name>
</gene>
<sequence>MKRQLSLIASVAILSASSVYADSNSIDEAFKNGKISGDVSVHYETWDRNGGEEDSSFSTPSIGLKFETDSFKGFSAAVGFRGNTQTSEKNHNDYEDTMVEDGSVTEAYIHYENDIFALRAGRQEIDLEWLGDYNDAIVGILKAIPYTTLTAGYTNRQAEITLDTHDKFSRFRKDGTNKDNPAFVIDAKVEPLKGLVFNPYFYTADDIADYYGLKADYDTDLFGLTAHYAASNEDNPKGADKMEDGSIYNLEGRLNIDSFALKAGYIKTDSDGAIGSMDSLGDNIDPTEELGDAVYGTDAKSYYFGVGYTYKALELSALYTHADHDVNSKSVDDKEIALAAAYAFTEQLGAELIYSDANIDKNSDLNDGEDYNKFVANITYSF</sequence>
<evidence type="ECO:0000313" key="3">
    <source>
        <dbReference type="EMBL" id="PPK57480.1"/>
    </source>
</evidence>
<dbReference type="GO" id="GO:0015288">
    <property type="term" value="F:porin activity"/>
    <property type="evidence" value="ECO:0007669"/>
    <property type="project" value="InterPro"/>
</dbReference>
<protein>
    <submittedName>
        <fullName evidence="3">Porin-like protein</fullName>
    </submittedName>
</protein>
<comment type="caution">
    <text evidence="3">The sequence shown here is derived from an EMBL/GenBank/DDBJ whole genome shotgun (WGS) entry which is preliminary data.</text>
</comment>
<organism evidence="3 4">
    <name type="scientific">Malaciobacter marinus</name>
    <dbReference type="NCBI Taxonomy" id="505249"/>
    <lineage>
        <taxon>Bacteria</taxon>
        <taxon>Pseudomonadati</taxon>
        <taxon>Campylobacterota</taxon>
        <taxon>Epsilonproteobacteria</taxon>
        <taxon>Campylobacterales</taxon>
        <taxon>Arcobacteraceae</taxon>
        <taxon>Malaciobacter</taxon>
    </lineage>
</organism>
<dbReference type="Proteomes" id="UP000239861">
    <property type="component" value="Unassembled WGS sequence"/>
</dbReference>
<dbReference type="NCBIfam" id="NF033922">
    <property type="entry name" value="opr_porin_1"/>
    <property type="match status" value="1"/>
</dbReference>
<dbReference type="InterPro" id="IPR033900">
    <property type="entry name" value="Gram_neg_porin_domain"/>
</dbReference>
<reference evidence="3 4" key="1">
    <citation type="submission" date="2018-02" db="EMBL/GenBank/DDBJ databases">
        <title>Subsurface microbial communities from deep shales in Ohio and West Virginia, USA.</title>
        <authorList>
            <person name="Wrighton K."/>
        </authorList>
    </citation>
    <scope>NUCLEOTIDE SEQUENCE [LARGE SCALE GENOMIC DNA]</scope>
    <source>
        <strain evidence="3 4">MARC-MIP3H16</strain>
    </source>
</reference>
<proteinExistence type="predicted"/>
<dbReference type="Gene3D" id="2.40.160.10">
    <property type="entry name" value="Porin"/>
    <property type="match status" value="1"/>
</dbReference>
<dbReference type="EMBL" id="PTIW01000048">
    <property type="protein sequence ID" value="PPK57480.1"/>
    <property type="molecule type" value="Genomic_DNA"/>
</dbReference>
<feature type="chain" id="PRO_5044189632" evidence="1">
    <location>
        <begin position="22"/>
        <end position="382"/>
    </location>
</feature>